<evidence type="ECO:0000313" key="14">
    <source>
        <dbReference type="Proteomes" id="UP001652700"/>
    </source>
</evidence>
<evidence type="ECO:0000256" key="6">
    <source>
        <dbReference type="ARBA" id="ARBA00023295"/>
    </source>
</evidence>
<dbReference type="GeneID" id="114329988"/>
<evidence type="ECO:0000256" key="2">
    <source>
        <dbReference type="ARBA" id="ARBA00006285"/>
    </source>
</evidence>
<evidence type="ECO:0000256" key="10">
    <source>
        <dbReference type="SAM" id="SignalP"/>
    </source>
</evidence>
<dbReference type="GO" id="GO:0016020">
    <property type="term" value="C:membrane"/>
    <property type="evidence" value="ECO:0007669"/>
    <property type="project" value="TreeGrafter"/>
</dbReference>
<dbReference type="Gene3D" id="3.30.379.10">
    <property type="entry name" value="Chitobiase/beta-hexosaminidase domain 2-like"/>
    <property type="match status" value="1"/>
</dbReference>
<dbReference type="InterPro" id="IPR017853">
    <property type="entry name" value="GH"/>
</dbReference>
<dbReference type="OrthoDB" id="428480at2759"/>
<dbReference type="InterPro" id="IPR015883">
    <property type="entry name" value="Glyco_hydro_20_cat"/>
</dbReference>
<proteinExistence type="inferred from homology"/>
<dbReference type="Proteomes" id="UP001652700">
    <property type="component" value="Unplaced"/>
</dbReference>
<evidence type="ECO:0000256" key="8">
    <source>
        <dbReference type="PIRSR" id="PIRSR001093-1"/>
    </source>
</evidence>
<comment type="similarity">
    <text evidence="2 7">Belongs to the glycosyl hydrolase 20 family.</text>
</comment>
<dbReference type="SUPFAM" id="SSF55545">
    <property type="entry name" value="beta-N-acetylhexosaminidase-like domain"/>
    <property type="match status" value="1"/>
</dbReference>
<evidence type="ECO:0000259" key="11">
    <source>
        <dbReference type="Pfam" id="PF00728"/>
    </source>
</evidence>
<dbReference type="PANTHER" id="PTHR22600:SF21">
    <property type="entry name" value="BETA-HEXOSAMINIDASE A"/>
    <property type="match status" value="1"/>
</dbReference>
<evidence type="ECO:0000256" key="9">
    <source>
        <dbReference type="PIRSR" id="PIRSR001093-2"/>
    </source>
</evidence>
<evidence type="ECO:0000256" key="4">
    <source>
        <dbReference type="ARBA" id="ARBA00022801"/>
    </source>
</evidence>
<dbReference type="PIRSF" id="PIRSF001093">
    <property type="entry name" value="B-hxosamndse_ab_euk"/>
    <property type="match status" value="1"/>
</dbReference>
<gene>
    <name evidence="15" type="primary">LOC114329988</name>
</gene>
<feature type="domain" description="Glycoside hydrolase family 20 catalytic" evidence="11">
    <location>
        <begin position="189"/>
        <end position="501"/>
    </location>
</feature>
<keyword evidence="3 10" id="KW-0732">Signal</keyword>
<organism evidence="15">
    <name type="scientific">Diabrotica virgifera virgifera</name>
    <name type="common">western corn rootworm</name>
    <dbReference type="NCBI Taxonomy" id="50390"/>
    <lineage>
        <taxon>Eukaryota</taxon>
        <taxon>Metazoa</taxon>
        <taxon>Ecdysozoa</taxon>
        <taxon>Arthropoda</taxon>
        <taxon>Hexapoda</taxon>
        <taxon>Insecta</taxon>
        <taxon>Pterygota</taxon>
        <taxon>Neoptera</taxon>
        <taxon>Endopterygota</taxon>
        <taxon>Coleoptera</taxon>
        <taxon>Polyphaga</taxon>
        <taxon>Cucujiformia</taxon>
        <taxon>Chrysomeloidea</taxon>
        <taxon>Chrysomelidae</taxon>
        <taxon>Galerucinae</taxon>
        <taxon>Diabroticina</taxon>
        <taxon>Diabroticites</taxon>
        <taxon>Diabrotica</taxon>
    </lineage>
</organism>
<keyword evidence="5" id="KW-0325">Glycoprotein</keyword>
<dbReference type="GO" id="GO:0006689">
    <property type="term" value="P:ganglioside catabolic process"/>
    <property type="evidence" value="ECO:0007669"/>
    <property type="project" value="TreeGrafter"/>
</dbReference>
<dbReference type="GO" id="GO:0030203">
    <property type="term" value="P:glycosaminoglycan metabolic process"/>
    <property type="evidence" value="ECO:0007669"/>
    <property type="project" value="TreeGrafter"/>
</dbReference>
<evidence type="ECO:0000256" key="7">
    <source>
        <dbReference type="PIRNR" id="PIRNR001093"/>
    </source>
</evidence>
<keyword evidence="14" id="KW-1185">Reference proteome</keyword>
<feature type="domain" description="Beta-hexosaminidase eukaryotic type N-terminal" evidence="12">
    <location>
        <begin position="36"/>
        <end position="166"/>
    </location>
</feature>
<feature type="disulfide bond" evidence="9">
    <location>
        <begin position="520"/>
        <end position="538"/>
    </location>
</feature>
<dbReference type="PRINTS" id="PR00738">
    <property type="entry name" value="GLHYDRLASE20"/>
</dbReference>
<sequence length="539" mass="62476">MMQKLIILLLTLIYVTFVQCYLEEPGPRYPPTKGELWPKPSYQIKNESFFILDPRTFEIKTTSYTCSLIKDAIVNYEYLITKGGVSEKNKIKAHGKIFDNTWLQDPAYLGIFDKLEVRLDTPCDGNEYPSENMMEAYTIRVSEHEKLINSSSVWGILRGLESFSQMVYIADKGLSLRINRTFVEDVPRFSHRGLLLDTSRHFIPLESILLTINAMSYNKMNVFHWHIVDDHSFPYSSKKFPELSEKGAYTPYQVYSDADIQVIIEHARLKGVRVIPEFDTPGHTRSWGVSHPELLTACGGELTGKYGPIDPTIDATYEFLNDLFIEIHETFADRYIHIGGDEVGFECWGNTSKIVDYMKEKDIQTFEDLESFYIKKVIDMIDSLEYQSIVWEEVFTNGVELPKDTVIQVWKDFWNETMLNVTTSNRHGILSSCWYLDHLQSGGDWLKFYDCDPHSFTDDPILRSLVKGGEACMWGEVVNQYNVISRVWPRTSAVAEKLWSQWDQKYDEDEVRRRLEEHTCRMNRRGIAAQPPNGPGFCY</sequence>
<evidence type="ECO:0000313" key="15">
    <source>
        <dbReference type="RefSeq" id="XP_028135085.1"/>
    </source>
</evidence>
<dbReference type="InParanoid" id="A0A6P7FQ56"/>
<evidence type="ECO:0000256" key="5">
    <source>
        <dbReference type="ARBA" id="ARBA00023180"/>
    </source>
</evidence>
<feature type="disulfide bond" evidence="9">
    <location>
        <begin position="298"/>
        <end position="347"/>
    </location>
</feature>
<accession>A0A6P7FQ56</accession>
<dbReference type="Pfam" id="PF14845">
    <property type="entry name" value="Glycohydro_20b2"/>
    <property type="match status" value="1"/>
</dbReference>
<feature type="disulfide bond" evidence="9">
    <location>
        <begin position="66"/>
        <end position="123"/>
    </location>
</feature>
<dbReference type="FunFam" id="3.20.20.80:FF:000063">
    <property type="entry name" value="Beta-hexosaminidase"/>
    <property type="match status" value="1"/>
</dbReference>
<feature type="signal peptide" evidence="10">
    <location>
        <begin position="1"/>
        <end position="20"/>
    </location>
</feature>
<evidence type="ECO:0000313" key="13">
    <source>
        <dbReference type="EnsemblMetazoa" id="XP_028135085.1"/>
    </source>
</evidence>
<dbReference type="KEGG" id="dvv:114329988"/>
<reference evidence="15" key="1">
    <citation type="submission" date="2025-04" db="UniProtKB">
        <authorList>
            <consortium name="RefSeq"/>
        </authorList>
    </citation>
    <scope>IDENTIFICATION</scope>
    <source>
        <tissue evidence="15">Whole insect</tissue>
    </source>
</reference>
<feature type="active site" description="Proton donor" evidence="8">
    <location>
        <position position="342"/>
    </location>
</feature>
<dbReference type="InterPro" id="IPR029019">
    <property type="entry name" value="HEX_eukaryotic_N"/>
</dbReference>
<dbReference type="Gene3D" id="3.20.20.80">
    <property type="entry name" value="Glycosidases"/>
    <property type="match status" value="1"/>
</dbReference>
<dbReference type="RefSeq" id="XP_028135085.1">
    <property type="nucleotide sequence ID" value="XM_028279284.1"/>
</dbReference>
<dbReference type="InterPro" id="IPR029018">
    <property type="entry name" value="Hex-like_dom2"/>
</dbReference>
<dbReference type="SUPFAM" id="SSF51445">
    <property type="entry name" value="(Trans)glycosidases"/>
    <property type="match status" value="1"/>
</dbReference>
<reference evidence="13" key="2">
    <citation type="submission" date="2025-05" db="UniProtKB">
        <authorList>
            <consortium name="EnsemblMetazoa"/>
        </authorList>
    </citation>
    <scope>IDENTIFICATION</scope>
</reference>
<name>A0A6P7FQ56_DIAVI</name>
<evidence type="ECO:0000256" key="3">
    <source>
        <dbReference type="ARBA" id="ARBA00022729"/>
    </source>
</evidence>
<dbReference type="GO" id="GO:0005764">
    <property type="term" value="C:lysosome"/>
    <property type="evidence" value="ECO:0007669"/>
    <property type="project" value="TreeGrafter"/>
</dbReference>
<feature type="chain" id="PRO_5028235650" description="Beta-hexosaminidase" evidence="10">
    <location>
        <begin position="21"/>
        <end position="539"/>
    </location>
</feature>
<dbReference type="PANTHER" id="PTHR22600">
    <property type="entry name" value="BETA-HEXOSAMINIDASE"/>
    <property type="match status" value="1"/>
</dbReference>
<evidence type="ECO:0000256" key="1">
    <source>
        <dbReference type="ARBA" id="ARBA00001231"/>
    </source>
</evidence>
<keyword evidence="6 7" id="KW-0326">Glycosidase</keyword>
<dbReference type="EnsemblMetazoa" id="XM_028279284.2">
    <property type="protein sequence ID" value="XP_028135085.1"/>
    <property type="gene ID" value="LOC114329988"/>
</dbReference>
<dbReference type="GO" id="GO:0004563">
    <property type="term" value="F:beta-N-acetylhexosaminidase activity"/>
    <property type="evidence" value="ECO:0007669"/>
    <property type="project" value="UniProtKB-EC"/>
</dbReference>
<dbReference type="InterPro" id="IPR025705">
    <property type="entry name" value="Beta_hexosaminidase_sua/sub"/>
</dbReference>
<comment type="catalytic activity">
    <reaction evidence="1 7">
        <text>Hydrolysis of terminal non-reducing N-acetyl-D-hexosamine residues in N-acetyl-beta-D-hexosaminides.</text>
        <dbReference type="EC" id="3.2.1.52"/>
    </reaction>
</comment>
<evidence type="ECO:0000259" key="12">
    <source>
        <dbReference type="Pfam" id="PF14845"/>
    </source>
</evidence>
<dbReference type="EC" id="3.2.1.52" evidence="7"/>
<dbReference type="CDD" id="cd06562">
    <property type="entry name" value="GH20_HexA_HexB-like"/>
    <property type="match status" value="1"/>
</dbReference>
<protein>
    <recommendedName>
        <fullName evidence="7">Beta-hexosaminidase</fullName>
        <ecNumber evidence="7">3.2.1.52</ecNumber>
    </recommendedName>
</protein>
<keyword evidence="4 7" id="KW-0378">Hydrolase</keyword>
<keyword evidence="9" id="KW-1015">Disulfide bond</keyword>
<dbReference type="GO" id="GO:0005975">
    <property type="term" value="P:carbohydrate metabolic process"/>
    <property type="evidence" value="ECO:0007669"/>
    <property type="project" value="InterPro"/>
</dbReference>
<dbReference type="AlphaFoldDB" id="A0A6P7FQ56"/>
<dbReference type="Pfam" id="PF00728">
    <property type="entry name" value="Glyco_hydro_20"/>
    <property type="match status" value="1"/>
</dbReference>